<keyword evidence="3" id="KW-1185">Reference proteome</keyword>
<reference evidence="2 3" key="1">
    <citation type="journal article" date="2019" name="Sci. Rep.">
        <title>Orb-weaving spider Araneus ventricosus genome elucidates the spidroin gene catalogue.</title>
        <authorList>
            <person name="Kono N."/>
            <person name="Nakamura H."/>
            <person name="Ohtoshi R."/>
            <person name="Moran D.A.P."/>
            <person name="Shinohara A."/>
            <person name="Yoshida Y."/>
            <person name="Fujiwara M."/>
            <person name="Mori M."/>
            <person name="Tomita M."/>
            <person name="Arakawa K."/>
        </authorList>
    </citation>
    <scope>NUCLEOTIDE SEQUENCE [LARGE SCALE GENOMIC DNA]</scope>
</reference>
<dbReference type="InterPro" id="IPR054465">
    <property type="entry name" value="Integrase_p58-like_C"/>
</dbReference>
<organism evidence="2 3">
    <name type="scientific">Araneus ventricosus</name>
    <name type="common">Orbweaver spider</name>
    <name type="synonym">Epeira ventricosa</name>
    <dbReference type="NCBI Taxonomy" id="182803"/>
    <lineage>
        <taxon>Eukaryota</taxon>
        <taxon>Metazoa</taxon>
        <taxon>Ecdysozoa</taxon>
        <taxon>Arthropoda</taxon>
        <taxon>Chelicerata</taxon>
        <taxon>Arachnida</taxon>
        <taxon>Araneae</taxon>
        <taxon>Araneomorphae</taxon>
        <taxon>Entelegynae</taxon>
        <taxon>Araneoidea</taxon>
        <taxon>Araneidae</taxon>
        <taxon>Araneus</taxon>
    </lineage>
</organism>
<name>A0A4Y2HVM8_ARAVE</name>
<dbReference type="EMBL" id="BGPR01002201">
    <property type="protein sequence ID" value="GBM69537.1"/>
    <property type="molecule type" value="Genomic_DNA"/>
</dbReference>
<comment type="caution">
    <text evidence="2">The sequence shown here is derived from an EMBL/GenBank/DDBJ whole genome shotgun (WGS) entry which is preliminary data.</text>
</comment>
<accession>A0A4Y2HVM8</accession>
<sequence length="180" mass="20823">MKTRYDSGATGHYFMEGDQVWMYTPKRRRGLSLKLQQNWEGPYTIVKKLNDVIYRVQKSPNAKPKVIRINRLTPTGLLITVRCNETAGTSVFEEGSSVTNMESRFPAMQVLWLGRVFYKVKHEVTSATVIAPLTLATNLATILAIWRQIWRPWRQIDDSRKCKPFLDISTRKGNTRENTM</sequence>
<evidence type="ECO:0000313" key="3">
    <source>
        <dbReference type="Proteomes" id="UP000499080"/>
    </source>
</evidence>
<dbReference type="Proteomes" id="UP000499080">
    <property type="component" value="Unassembled WGS sequence"/>
</dbReference>
<dbReference type="OrthoDB" id="6537797at2759"/>
<evidence type="ECO:0000313" key="2">
    <source>
        <dbReference type="EMBL" id="GBM69537.1"/>
    </source>
</evidence>
<gene>
    <name evidence="2" type="ORF">AVEN_219175_1</name>
</gene>
<feature type="domain" description="Integrase p58-like C-terminal" evidence="1">
    <location>
        <begin position="41"/>
        <end position="74"/>
    </location>
</feature>
<proteinExistence type="predicted"/>
<protein>
    <recommendedName>
        <fullName evidence="1">Integrase p58-like C-terminal domain-containing protein</fullName>
    </recommendedName>
</protein>
<dbReference type="AlphaFoldDB" id="A0A4Y2HVM8"/>
<dbReference type="Pfam" id="PF22938">
    <property type="entry name" value="Integrase_p58_C"/>
    <property type="match status" value="1"/>
</dbReference>
<evidence type="ECO:0000259" key="1">
    <source>
        <dbReference type="Pfam" id="PF22938"/>
    </source>
</evidence>